<dbReference type="GO" id="GO:0030031">
    <property type="term" value="P:cell projection assembly"/>
    <property type="evidence" value="ECO:0007669"/>
    <property type="project" value="TreeGrafter"/>
</dbReference>
<comment type="caution">
    <text evidence="17">The sequence shown here is derived from an EMBL/GenBank/DDBJ whole genome shotgun (WGS) entry which is preliminary data.</text>
</comment>
<dbReference type="PANTHER" id="PTHR12114:SF1">
    <property type="entry name" value="GAMMA-PARVIN"/>
    <property type="match status" value="1"/>
</dbReference>
<evidence type="ECO:0000256" key="8">
    <source>
        <dbReference type="ARBA" id="ARBA00022990"/>
    </source>
</evidence>
<comment type="similarity">
    <text evidence="3">Belongs to the parvin family.</text>
</comment>
<dbReference type="PROSITE" id="PS50021">
    <property type="entry name" value="CH"/>
    <property type="match status" value="2"/>
</dbReference>
<evidence type="ECO:0000256" key="2">
    <source>
        <dbReference type="ARBA" id="ARBA00004413"/>
    </source>
</evidence>
<dbReference type="InterPro" id="IPR028433">
    <property type="entry name" value="Parvin"/>
</dbReference>
<comment type="subcellular location">
    <subcellularLocation>
        <location evidence="2">Cell membrane</location>
        <topology evidence="2">Peripheral membrane protein</topology>
        <orientation evidence="2">Cytoplasmic side</orientation>
    </subcellularLocation>
    <subcellularLocation>
        <location evidence="1">Cytoplasm</location>
        <location evidence="1">Cytoskeleton</location>
    </subcellularLocation>
</comment>
<dbReference type="GO" id="GO:0030036">
    <property type="term" value="P:actin cytoskeleton organization"/>
    <property type="evidence" value="ECO:0007669"/>
    <property type="project" value="InterPro"/>
</dbReference>
<feature type="domain" description="Calponin-homology (CH)" evidence="16">
    <location>
        <begin position="302"/>
        <end position="409"/>
    </location>
</feature>
<reference evidence="17 18" key="1">
    <citation type="journal article" date="2012" name="Genome Biol.">
        <title>Sequencing three crocodilian genomes to illuminate the evolution of archosaurs and amniotes.</title>
        <authorList>
            <person name="St John J.A."/>
            <person name="Braun E.L."/>
            <person name="Isberg S.R."/>
            <person name="Miles L.G."/>
            <person name="Chong A.Y."/>
            <person name="Gongora J."/>
            <person name="Dalzell P."/>
            <person name="Moran C."/>
            <person name="Bed'hom B."/>
            <person name="Abzhanov A."/>
            <person name="Burgess S.C."/>
            <person name="Cooksey A.M."/>
            <person name="Castoe T.A."/>
            <person name="Crawford N.G."/>
            <person name="Densmore L.D."/>
            <person name="Drew J.C."/>
            <person name="Edwards S.V."/>
            <person name="Faircloth B.C."/>
            <person name="Fujita M.K."/>
            <person name="Greenwold M.J."/>
            <person name="Hoffmann F.G."/>
            <person name="Howard J.M."/>
            <person name="Iguchi T."/>
            <person name="Janes D.E."/>
            <person name="Khan S.Y."/>
            <person name="Kohno S."/>
            <person name="de Koning A.J."/>
            <person name="Lance S.L."/>
            <person name="McCarthy F.M."/>
            <person name="McCormack J.E."/>
            <person name="Merchant M.E."/>
            <person name="Peterson D.G."/>
            <person name="Pollock D.D."/>
            <person name="Pourmand N."/>
            <person name="Raney B.J."/>
            <person name="Roessler K.A."/>
            <person name="Sanford J.R."/>
            <person name="Sawyer R.H."/>
            <person name="Schmidt C.J."/>
            <person name="Triplett E.W."/>
            <person name="Tuberville T.D."/>
            <person name="Venegas-Anaya M."/>
            <person name="Howard J.T."/>
            <person name="Jarvis E.D."/>
            <person name="Guillette L.J.Jr."/>
            <person name="Glenn T.C."/>
            <person name="Green R.E."/>
            <person name="Ray D.A."/>
        </authorList>
    </citation>
    <scope>NUCLEOTIDE SEQUENCE [LARGE SCALE GENOMIC DNA]</scope>
    <source>
        <strain evidence="17">KSC_2009_1</strain>
    </source>
</reference>
<dbReference type="Proteomes" id="UP000050525">
    <property type="component" value="Unassembled WGS sequence"/>
</dbReference>
<keyword evidence="9" id="KW-0472">Membrane</keyword>
<dbReference type="GO" id="GO:0005886">
    <property type="term" value="C:plasma membrane"/>
    <property type="evidence" value="ECO:0007669"/>
    <property type="project" value="UniProtKB-SubCell"/>
</dbReference>
<dbReference type="SUPFAM" id="SSF47576">
    <property type="entry name" value="Calponin-homology domain, CH-domain"/>
    <property type="match status" value="1"/>
</dbReference>
<dbReference type="GO" id="GO:0015629">
    <property type="term" value="C:actin cytoskeleton"/>
    <property type="evidence" value="ECO:0007669"/>
    <property type="project" value="TreeGrafter"/>
</dbReference>
<keyword evidence="6" id="KW-0677">Repeat</keyword>
<keyword evidence="8" id="KW-0007">Acetylation</keyword>
<protein>
    <recommendedName>
        <fullName evidence="14">Gamma-parvin</fullName>
    </recommendedName>
</protein>
<evidence type="ECO:0000256" key="15">
    <source>
        <dbReference type="SAM" id="MobiDB-lite"/>
    </source>
</evidence>
<evidence type="ECO:0000256" key="5">
    <source>
        <dbReference type="ARBA" id="ARBA00022490"/>
    </source>
</evidence>
<keyword evidence="18" id="KW-1185">Reference proteome</keyword>
<dbReference type="EMBL" id="AKHW03003933">
    <property type="protein sequence ID" value="KYO32341.1"/>
    <property type="molecule type" value="Genomic_DNA"/>
</dbReference>
<dbReference type="InterPro" id="IPR036872">
    <property type="entry name" value="CH_dom_sf"/>
</dbReference>
<comment type="function">
    <text evidence="12">Plays a role with ILK in promoting the cell adhesion and spreading of leukocytes.</text>
</comment>
<evidence type="ECO:0000256" key="9">
    <source>
        <dbReference type="ARBA" id="ARBA00023136"/>
    </source>
</evidence>
<evidence type="ECO:0000256" key="4">
    <source>
        <dbReference type="ARBA" id="ARBA00022475"/>
    </source>
</evidence>
<evidence type="ECO:0000256" key="12">
    <source>
        <dbReference type="ARBA" id="ARBA00057182"/>
    </source>
</evidence>
<organism evidence="17 18">
    <name type="scientific">Alligator mississippiensis</name>
    <name type="common">American alligator</name>
    <dbReference type="NCBI Taxonomy" id="8496"/>
    <lineage>
        <taxon>Eukaryota</taxon>
        <taxon>Metazoa</taxon>
        <taxon>Chordata</taxon>
        <taxon>Craniata</taxon>
        <taxon>Vertebrata</taxon>
        <taxon>Euteleostomi</taxon>
        <taxon>Archelosauria</taxon>
        <taxon>Archosauria</taxon>
        <taxon>Crocodylia</taxon>
        <taxon>Alligatoridae</taxon>
        <taxon>Alligatorinae</taxon>
        <taxon>Alligator</taxon>
    </lineage>
</organism>
<dbReference type="AlphaFoldDB" id="A0A151N6H5"/>
<dbReference type="GO" id="GO:0071963">
    <property type="term" value="P:establishment or maintenance of cell polarity regulating cell shape"/>
    <property type="evidence" value="ECO:0007669"/>
    <property type="project" value="TreeGrafter"/>
</dbReference>
<evidence type="ECO:0000256" key="11">
    <source>
        <dbReference type="ARBA" id="ARBA00023212"/>
    </source>
</evidence>
<feature type="domain" description="Calponin-homology (CH)" evidence="16">
    <location>
        <begin position="135"/>
        <end position="242"/>
    </location>
</feature>
<gene>
    <name evidence="17" type="primary">PARVG</name>
    <name evidence="17" type="ORF">Y1Q_0002413</name>
</gene>
<evidence type="ECO:0000256" key="7">
    <source>
        <dbReference type="ARBA" id="ARBA00022889"/>
    </source>
</evidence>
<dbReference type="InterPro" id="IPR001715">
    <property type="entry name" value="CH_dom"/>
</dbReference>
<evidence type="ECO:0000256" key="6">
    <source>
        <dbReference type="ARBA" id="ARBA00022737"/>
    </source>
</evidence>
<evidence type="ECO:0000256" key="14">
    <source>
        <dbReference type="ARBA" id="ARBA00073552"/>
    </source>
</evidence>
<dbReference type="SMART" id="SM00033">
    <property type="entry name" value="CH"/>
    <property type="match status" value="1"/>
</dbReference>
<keyword evidence="4" id="KW-1003">Cell membrane</keyword>
<keyword evidence="7" id="KW-0130">Cell adhesion</keyword>
<comment type="subunit">
    <text evidence="13">Interacts with ILK; the interaction promotes the establishment of cell polarity required for leukocyte migration. Interacts with ARHGEF6; the guanine nucleotide exchange factor activity of ARHGEF6 is essential for the PARVG-induced enhancement of cell spreading.</text>
</comment>
<dbReference type="FunFam" id="1.10.418.10:FF:000064">
    <property type="entry name" value="Parvin, gamma"/>
    <property type="match status" value="1"/>
</dbReference>
<dbReference type="CDD" id="cd21305">
    <property type="entry name" value="CH_PARVG_rpt1"/>
    <property type="match status" value="1"/>
</dbReference>
<evidence type="ECO:0000256" key="13">
    <source>
        <dbReference type="ARBA" id="ARBA00063607"/>
    </source>
</evidence>
<dbReference type="GO" id="GO:0005925">
    <property type="term" value="C:focal adhesion"/>
    <property type="evidence" value="ECO:0007669"/>
    <property type="project" value="TreeGrafter"/>
</dbReference>
<dbReference type="GO" id="GO:0003779">
    <property type="term" value="F:actin binding"/>
    <property type="evidence" value="ECO:0007669"/>
    <property type="project" value="UniProtKB-KW"/>
</dbReference>
<evidence type="ECO:0000259" key="16">
    <source>
        <dbReference type="PROSITE" id="PS50021"/>
    </source>
</evidence>
<keyword evidence="11" id="KW-0206">Cytoskeleton</keyword>
<feature type="region of interest" description="Disordered" evidence="15">
    <location>
        <begin position="1"/>
        <end position="28"/>
    </location>
</feature>
<dbReference type="Gene3D" id="1.10.418.10">
    <property type="entry name" value="Calponin-like domain"/>
    <property type="match status" value="2"/>
</dbReference>
<evidence type="ECO:0000313" key="17">
    <source>
        <dbReference type="EMBL" id="KYO32341.1"/>
    </source>
</evidence>
<evidence type="ECO:0000256" key="10">
    <source>
        <dbReference type="ARBA" id="ARBA00023203"/>
    </source>
</evidence>
<evidence type="ECO:0000256" key="1">
    <source>
        <dbReference type="ARBA" id="ARBA00004245"/>
    </source>
</evidence>
<name>A0A151N6H5_ALLMI</name>
<dbReference type="GO" id="GO:0005737">
    <property type="term" value="C:cytoplasm"/>
    <property type="evidence" value="ECO:0007669"/>
    <property type="project" value="TreeGrafter"/>
</dbReference>
<dbReference type="PANTHER" id="PTHR12114">
    <property type="entry name" value="PARVIN"/>
    <property type="match status" value="1"/>
</dbReference>
<dbReference type="STRING" id="8496.A0A151N6H5"/>
<accession>A0A151N6H5</accession>
<dbReference type="FunFam" id="1.10.418.10:FF:000011">
    <property type="entry name" value="Parvin, beta"/>
    <property type="match status" value="1"/>
</dbReference>
<proteinExistence type="inferred from homology"/>
<dbReference type="eggNOG" id="KOG3631">
    <property type="taxonomic scope" value="Eukaryota"/>
</dbReference>
<keyword evidence="5" id="KW-0963">Cytoplasm</keyword>
<dbReference type="Pfam" id="PF00307">
    <property type="entry name" value="CH"/>
    <property type="match status" value="2"/>
</dbReference>
<evidence type="ECO:0000313" key="18">
    <source>
        <dbReference type="Proteomes" id="UP000050525"/>
    </source>
</evidence>
<feature type="compositionally biased region" description="Basic and acidic residues" evidence="15">
    <location>
        <begin position="11"/>
        <end position="25"/>
    </location>
</feature>
<keyword evidence="10" id="KW-0009">Actin-binding</keyword>
<dbReference type="GO" id="GO:0034446">
    <property type="term" value="P:substrate adhesion-dependent cell spreading"/>
    <property type="evidence" value="ECO:0007669"/>
    <property type="project" value="TreeGrafter"/>
</dbReference>
<sequence>MPRESCLQAPPEKRGAAGDSCKEGSEGGVLNVRPTWAKGLRSPGPAAHPRYLPGTHGSGAYQQHFFVFFKPEITKFRLHSDIAYKRVKNNTMEPDFLNAFAQSTAFNQLPFENDIVQGEKKKVIKPTSRNDPKLEGLQVLLIDWINSILKQEHIIIKSLEEDLFDGLILHHLLEKLGSLNLDVEKIALTENKQRQKLTVILEAVTKCLQVEESQLKWSIDSILKKDLLSTLHLLIAIAKHFQPDLAIPPNINVEVVIIERTAKGLKTENAVEYITDCKETLEDQSNTDAFDELFTHAPDKLEAVKEVFLQFVNKHVGKLGLNVKDFENQFADGVILLLLIGQLQGFFLNLRDFFLNPSSETEMLHNVNLVMDLLTDEGVLNVHLNPEDIMCRDVKTILKILYCLYSKYKTKKRED</sequence>
<evidence type="ECO:0000256" key="3">
    <source>
        <dbReference type="ARBA" id="ARBA00005666"/>
    </source>
</evidence>